<feature type="region of interest" description="Disordered" evidence="2">
    <location>
        <begin position="211"/>
        <end position="258"/>
    </location>
</feature>
<gene>
    <name evidence="3" type="ORF">BSTOLATCC_MIC29698</name>
</gene>
<organism evidence="3 4">
    <name type="scientific">Blepharisma stoltei</name>
    <dbReference type="NCBI Taxonomy" id="1481888"/>
    <lineage>
        <taxon>Eukaryota</taxon>
        <taxon>Sar</taxon>
        <taxon>Alveolata</taxon>
        <taxon>Ciliophora</taxon>
        <taxon>Postciliodesmatophora</taxon>
        <taxon>Heterotrichea</taxon>
        <taxon>Heterotrichida</taxon>
        <taxon>Blepharismidae</taxon>
        <taxon>Blepharisma</taxon>
    </lineage>
</organism>
<accession>A0AAU9J761</accession>
<evidence type="ECO:0000313" key="4">
    <source>
        <dbReference type="Proteomes" id="UP001162131"/>
    </source>
</evidence>
<proteinExistence type="predicted"/>
<evidence type="ECO:0000256" key="1">
    <source>
        <dbReference type="SAM" id="Coils"/>
    </source>
</evidence>
<evidence type="ECO:0000313" key="3">
    <source>
        <dbReference type="EMBL" id="CAG9321789.1"/>
    </source>
</evidence>
<reference evidence="3" key="1">
    <citation type="submission" date="2021-09" db="EMBL/GenBank/DDBJ databases">
        <authorList>
            <consortium name="AG Swart"/>
            <person name="Singh M."/>
            <person name="Singh A."/>
            <person name="Seah K."/>
            <person name="Emmerich C."/>
        </authorList>
    </citation>
    <scope>NUCLEOTIDE SEQUENCE</scope>
    <source>
        <strain evidence="3">ATCC30299</strain>
    </source>
</reference>
<dbReference type="Proteomes" id="UP001162131">
    <property type="component" value="Unassembled WGS sequence"/>
</dbReference>
<feature type="compositionally biased region" description="Basic residues" evidence="2">
    <location>
        <begin position="222"/>
        <end position="241"/>
    </location>
</feature>
<comment type="caution">
    <text evidence="3">The sequence shown here is derived from an EMBL/GenBank/DDBJ whole genome shotgun (WGS) entry which is preliminary data.</text>
</comment>
<dbReference type="AlphaFoldDB" id="A0AAU9J761"/>
<feature type="coiled-coil region" evidence="1">
    <location>
        <begin position="258"/>
        <end position="285"/>
    </location>
</feature>
<feature type="region of interest" description="Disordered" evidence="2">
    <location>
        <begin position="1"/>
        <end position="43"/>
    </location>
</feature>
<evidence type="ECO:0000256" key="2">
    <source>
        <dbReference type="SAM" id="MobiDB-lite"/>
    </source>
</evidence>
<keyword evidence="1" id="KW-0175">Coiled coil</keyword>
<name>A0AAU9J761_9CILI</name>
<sequence>MSFSAHMSNTGSRMNYQNPLDTSTSKARTPSPGRDYTSLLNESPTNKFYPELISDEEYNGKYARITTNKDTEVKRTLKSLEAEIQEMEKELNKVRAERNYFSAQLEILKKEKEMHIENHAKEKFAWEKEIRDLQNRMNHERKQLKEESFAVTKQLQEMQQAYKELKQKNENQIESFKKKIEENEQTYIQSLRKKESQIFSLKLQMDGNRVASKTIASPKHELRAKHASPKEKKRKSLKRSLRMPSPKTSRESNKNSQLDEISHMIVTLEKEEAELKQKIKELELSGTYERDKKKIADLIKRNDERLSEAKAIQEEMVRERFFNGGMTFR</sequence>
<dbReference type="EMBL" id="CAJZBQ010000029">
    <property type="protein sequence ID" value="CAG9321789.1"/>
    <property type="molecule type" value="Genomic_DNA"/>
</dbReference>
<feature type="compositionally biased region" description="Polar residues" evidence="2">
    <location>
        <begin position="1"/>
        <end position="28"/>
    </location>
</feature>
<feature type="coiled-coil region" evidence="1">
    <location>
        <begin position="70"/>
        <end position="186"/>
    </location>
</feature>
<protein>
    <submittedName>
        <fullName evidence="3">Uncharacterized protein</fullName>
    </submittedName>
</protein>
<keyword evidence="4" id="KW-1185">Reference proteome</keyword>